<feature type="region of interest" description="Disordered" evidence="1">
    <location>
        <begin position="1"/>
        <end position="22"/>
    </location>
</feature>
<dbReference type="Proteomes" id="UP000575397">
    <property type="component" value="Unassembled WGS sequence"/>
</dbReference>
<feature type="transmembrane region" description="Helical" evidence="2">
    <location>
        <begin position="153"/>
        <end position="183"/>
    </location>
</feature>
<feature type="compositionally biased region" description="Pro residues" evidence="1">
    <location>
        <begin position="323"/>
        <end position="335"/>
    </location>
</feature>
<reference evidence="4 5" key="1">
    <citation type="submission" date="2020-04" db="EMBL/GenBank/DDBJ databases">
        <title>Antimicrobial susceptibility and clonality of vaginal-derived multi-drug resistant Mobiluncus isolates in China.</title>
        <authorList>
            <person name="Zhang X."/>
        </authorList>
    </citation>
    <scope>NUCLEOTIDE SEQUENCE [LARGE SCALE GENOMIC DNA]</scope>
    <source>
        <strain evidence="4 5">12</strain>
    </source>
</reference>
<feature type="transmembrane region" description="Helical" evidence="2">
    <location>
        <begin position="476"/>
        <end position="497"/>
    </location>
</feature>
<dbReference type="EMBL" id="JABCUS010000015">
    <property type="protein sequence ID" value="NMX03751.1"/>
    <property type="molecule type" value="Genomic_DNA"/>
</dbReference>
<feature type="transmembrane region" description="Helical" evidence="2">
    <location>
        <begin position="275"/>
        <end position="293"/>
    </location>
</feature>
<keyword evidence="2" id="KW-0472">Membrane</keyword>
<gene>
    <name evidence="4" type="ORF">HHJ77_07375</name>
</gene>
<proteinExistence type="predicted"/>
<dbReference type="InterPro" id="IPR012429">
    <property type="entry name" value="HGSNAT_cat"/>
</dbReference>
<protein>
    <submittedName>
        <fullName evidence="4">DUF1624 domain-containing protein</fullName>
    </submittedName>
</protein>
<evidence type="ECO:0000256" key="2">
    <source>
        <dbReference type="SAM" id="Phobius"/>
    </source>
</evidence>
<feature type="domain" description="Heparan-alpha-glucosaminide N-acetyltransferase catalytic" evidence="3">
    <location>
        <begin position="76"/>
        <end position="266"/>
    </location>
</feature>
<feature type="region of interest" description="Disordered" evidence="1">
    <location>
        <begin position="312"/>
        <end position="335"/>
    </location>
</feature>
<dbReference type="RefSeq" id="WP_004014533.1">
    <property type="nucleotide sequence ID" value="NZ_JABCUS010000015.1"/>
</dbReference>
<evidence type="ECO:0000313" key="5">
    <source>
        <dbReference type="Proteomes" id="UP000575397"/>
    </source>
</evidence>
<organism evidence="4 5">
    <name type="scientific">Mobiluncus mulieris</name>
    <dbReference type="NCBI Taxonomy" id="2052"/>
    <lineage>
        <taxon>Bacteria</taxon>
        <taxon>Bacillati</taxon>
        <taxon>Actinomycetota</taxon>
        <taxon>Actinomycetes</taxon>
        <taxon>Actinomycetales</taxon>
        <taxon>Actinomycetaceae</taxon>
        <taxon>Mobiluncus</taxon>
    </lineage>
</organism>
<feature type="transmembrane region" description="Helical" evidence="2">
    <location>
        <begin position="232"/>
        <end position="254"/>
    </location>
</feature>
<keyword evidence="2" id="KW-1133">Transmembrane helix</keyword>
<accession>A0A7Y0UU30</accession>
<dbReference type="AlphaFoldDB" id="A0A7Y0UU30"/>
<dbReference type="Pfam" id="PF07786">
    <property type="entry name" value="HGSNAT_cat"/>
    <property type="match status" value="1"/>
</dbReference>
<feature type="transmembrane region" description="Helical" evidence="2">
    <location>
        <begin position="116"/>
        <end position="133"/>
    </location>
</feature>
<evidence type="ECO:0000313" key="4">
    <source>
        <dbReference type="EMBL" id="NMX03751.1"/>
    </source>
</evidence>
<name>A0A7Y0UU30_9ACTO</name>
<keyword evidence="2" id="KW-0812">Transmembrane</keyword>
<feature type="transmembrane region" description="Helical" evidence="2">
    <location>
        <begin position="442"/>
        <end position="464"/>
    </location>
</feature>
<sequence length="520" mass="55056">MVDELPEIPLRNSEDASMPGNTPIASPEVLLATTSASAPTTVPVGSAATKADPSVTSTGVPTKPSFFERLLGGAQRIPAFDLARGLAIVGMFTAHILTFDSNLPQSVIGISHGRSAALFAFLAGISLGIIAGREHPPSGVKLLQTRMRVVTRALVLLLIVALLAMYNLGIILILGFYAAWFLASLPFLGWNGRKLLVLGGGLVLVGTPLAIVINQILIGITLQTTSQVDSAAYIYLLSGTYGGAGFLGYIFIGLALTRLGFASDPKKARKLAKKVLAVGCLLFLVGAGGATLADSIRTGHFSLAILGTNNMASDNPGHNSKPPVEPEPTPTPTVFPPETGSLAGKSIPSNCYCDFSKPKSDTNDSAKKPSEGILGGTRQGDITAWMKFFSGLSLNDFDLEFWRQAFLDAAPHSNSLLETLGNLGFSMIVVSLFLLGGRPLAILLFPLAAMGSMALSIYTLHVFWVSVTTLGQLPLVPSFLVMLMCFAVLSCVWRFWLGRGPLERLLHWASHRAARVTPAS</sequence>
<evidence type="ECO:0000259" key="3">
    <source>
        <dbReference type="Pfam" id="PF07786"/>
    </source>
</evidence>
<comment type="caution">
    <text evidence="4">The sequence shown here is derived from an EMBL/GenBank/DDBJ whole genome shotgun (WGS) entry which is preliminary data.</text>
</comment>
<evidence type="ECO:0000256" key="1">
    <source>
        <dbReference type="SAM" id="MobiDB-lite"/>
    </source>
</evidence>
<feature type="transmembrane region" description="Helical" evidence="2">
    <location>
        <begin position="195"/>
        <end position="220"/>
    </location>
</feature>
<feature type="transmembrane region" description="Helical" evidence="2">
    <location>
        <begin position="416"/>
        <end position="435"/>
    </location>
</feature>